<evidence type="ECO:0000256" key="7">
    <source>
        <dbReference type="ARBA" id="ARBA00022989"/>
    </source>
</evidence>
<keyword evidence="3" id="KW-1003">Cell membrane</keyword>
<keyword evidence="6" id="KW-0029">Amino-acid transport</keyword>
<name>A0A3B0PTG6_9CHLA</name>
<keyword evidence="11" id="KW-1185">Reference proteome</keyword>
<feature type="transmembrane region" description="Helical" evidence="9">
    <location>
        <begin position="275"/>
        <end position="297"/>
    </location>
</feature>
<feature type="transmembrane region" description="Helical" evidence="9">
    <location>
        <begin position="151"/>
        <end position="170"/>
    </location>
</feature>
<evidence type="ECO:0000256" key="4">
    <source>
        <dbReference type="ARBA" id="ARBA00022519"/>
    </source>
</evidence>
<dbReference type="PRINTS" id="PR00166">
    <property type="entry name" value="AROAAPRMEASE"/>
</dbReference>
<sequence length="395" mass="44173">MSSKVLGGSLIIAGTAIGAGVLAVPVLTAYAGFLPTTLLYILSWLFSMGSGLCLLEVMTWFKDKQQVNMLSMAQYTLGDMGKIFMWLVYLFLFYSLLIAYFCEGGNILFRIFGCQGLDIPWIRHAAPLAFAVLICPTLMMGTKIVDYCNRFFVFGLAIAFSVFCILGILALQPELLLRASWIRSMDGLSILFLSFGFQSVVPSLYYYMDKKVKDVKKAIIIGSLIPLILYIIWEALVLGVIPLDFLMKAQENGYTAVEAMKNSLQCSMFYIAGEFFGFFALVSSFLGVALGVMDFLVDAFQWNKKKHSFSIFFLTFIVPLAWSMCYPEIVLKCLNYAGGIGAALIVGVFPVLMVWKGRYGKKHYQEKHLIPGGKFILLLMLLVIVINLASLYYKF</sequence>
<dbReference type="RefSeq" id="WP_117274539.1">
    <property type="nucleotide sequence ID" value="NZ_LS992154.1"/>
</dbReference>
<feature type="transmembrane region" description="Helical" evidence="9">
    <location>
        <begin position="309"/>
        <end position="330"/>
    </location>
</feature>
<evidence type="ECO:0000313" key="11">
    <source>
        <dbReference type="Proteomes" id="UP000258476"/>
    </source>
</evidence>
<evidence type="ECO:0000256" key="8">
    <source>
        <dbReference type="ARBA" id="ARBA00023136"/>
    </source>
</evidence>
<feature type="transmembrane region" description="Helical" evidence="9">
    <location>
        <begin position="39"/>
        <end position="62"/>
    </location>
</feature>
<keyword evidence="7 9" id="KW-1133">Transmembrane helix</keyword>
<evidence type="ECO:0000256" key="6">
    <source>
        <dbReference type="ARBA" id="ARBA00022970"/>
    </source>
</evidence>
<protein>
    <submittedName>
        <fullName evidence="10">Tyrosine permease,tyrosine transporter TyrP,aromatic amino acid transport protein,Tryptophan/tyrosine permease family</fullName>
    </submittedName>
</protein>
<proteinExistence type="predicted"/>
<feature type="transmembrane region" description="Helical" evidence="9">
    <location>
        <begin position="336"/>
        <end position="355"/>
    </location>
</feature>
<dbReference type="GO" id="GO:0003333">
    <property type="term" value="P:amino acid transmembrane transport"/>
    <property type="evidence" value="ECO:0007669"/>
    <property type="project" value="InterPro"/>
</dbReference>
<evidence type="ECO:0000256" key="5">
    <source>
        <dbReference type="ARBA" id="ARBA00022692"/>
    </source>
</evidence>
<dbReference type="Pfam" id="PF03222">
    <property type="entry name" value="Trp_Tyr_perm"/>
    <property type="match status" value="1"/>
</dbReference>
<dbReference type="Proteomes" id="UP000258476">
    <property type="component" value="Chromosome"/>
</dbReference>
<dbReference type="GO" id="GO:0005886">
    <property type="term" value="C:plasma membrane"/>
    <property type="evidence" value="ECO:0007669"/>
    <property type="project" value="UniProtKB-SubCell"/>
</dbReference>
<feature type="transmembrane region" description="Helical" evidence="9">
    <location>
        <begin position="190"/>
        <end position="207"/>
    </location>
</feature>
<comment type="subcellular location">
    <subcellularLocation>
        <location evidence="1">Cell inner membrane</location>
        <topology evidence="1">Multi-pass membrane protein</topology>
    </subcellularLocation>
</comment>
<keyword evidence="2" id="KW-0813">Transport</keyword>
<dbReference type="OrthoDB" id="18749at2"/>
<keyword evidence="8 9" id="KW-0472">Membrane</keyword>
<accession>A0A3B0PTG6</accession>
<keyword evidence="4" id="KW-0997">Cell inner membrane</keyword>
<feature type="transmembrane region" description="Helical" evidence="9">
    <location>
        <begin position="83"/>
        <end position="101"/>
    </location>
</feature>
<feature type="transmembrane region" description="Helical" evidence="9">
    <location>
        <begin position="121"/>
        <end position="139"/>
    </location>
</feature>
<keyword evidence="5 9" id="KW-0812">Transmembrane</keyword>
<dbReference type="KEGG" id="chla:C834K_0811"/>
<dbReference type="NCBIfam" id="TIGR00837">
    <property type="entry name" value="araaP"/>
    <property type="match status" value="1"/>
</dbReference>
<feature type="transmembrane region" description="Helical" evidence="9">
    <location>
        <begin position="219"/>
        <end position="241"/>
    </location>
</feature>
<dbReference type="PANTHER" id="PTHR32195">
    <property type="entry name" value="OS07G0662800 PROTEIN"/>
    <property type="match status" value="1"/>
</dbReference>
<dbReference type="InterPro" id="IPR013059">
    <property type="entry name" value="Trp_tyr_transpt"/>
</dbReference>
<evidence type="ECO:0000256" key="1">
    <source>
        <dbReference type="ARBA" id="ARBA00004429"/>
    </source>
</evidence>
<feature type="transmembrane region" description="Helical" evidence="9">
    <location>
        <begin position="375"/>
        <end position="393"/>
    </location>
</feature>
<reference evidence="11" key="1">
    <citation type="submission" date="2017-11" db="EMBL/GenBank/DDBJ databases">
        <authorList>
            <person name="Seth-Smith MB H."/>
        </authorList>
    </citation>
    <scope>NUCLEOTIDE SEQUENCE [LARGE SCALE GENOMIC DNA]</scope>
</reference>
<gene>
    <name evidence="10" type="primary">tyrP</name>
    <name evidence="10" type="ORF">C834K_0811</name>
</gene>
<dbReference type="Gene3D" id="1.20.1740.10">
    <property type="entry name" value="Amino acid/polyamine transporter I"/>
    <property type="match status" value="1"/>
</dbReference>
<dbReference type="PANTHER" id="PTHR32195:SF26">
    <property type="entry name" value="TRYPTOPHAN OR TYROSINE TRANSPORTER PROTEIN"/>
    <property type="match status" value="1"/>
</dbReference>
<dbReference type="GO" id="GO:0015173">
    <property type="term" value="F:aromatic amino acid transmembrane transporter activity"/>
    <property type="evidence" value="ECO:0007669"/>
    <property type="project" value="InterPro"/>
</dbReference>
<dbReference type="AlphaFoldDB" id="A0A3B0PTG6"/>
<evidence type="ECO:0000256" key="9">
    <source>
        <dbReference type="SAM" id="Phobius"/>
    </source>
</evidence>
<dbReference type="InterPro" id="IPR018227">
    <property type="entry name" value="Amino_acid_transport_2"/>
</dbReference>
<evidence type="ECO:0000256" key="3">
    <source>
        <dbReference type="ARBA" id="ARBA00022475"/>
    </source>
</evidence>
<evidence type="ECO:0000313" key="10">
    <source>
        <dbReference type="EMBL" id="SYX09251.1"/>
    </source>
</evidence>
<dbReference type="EMBL" id="LS992154">
    <property type="protein sequence ID" value="SYX09251.1"/>
    <property type="molecule type" value="Genomic_DNA"/>
</dbReference>
<organism evidence="10 11">
    <name type="scientific">Chlamydia poikilotherma</name>
    <dbReference type="NCBI Taxonomy" id="1967783"/>
    <lineage>
        <taxon>Bacteria</taxon>
        <taxon>Pseudomonadati</taxon>
        <taxon>Chlamydiota</taxon>
        <taxon>Chlamydiia</taxon>
        <taxon>Chlamydiales</taxon>
        <taxon>Chlamydiaceae</taxon>
        <taxon>Chlamydia/Chlamydophila group</taxon>
        <taxon>Chlamydia</taxon>
    </lineage>
</organism>
<evidence type="ECO:0000256" key="2">
    <source>
        <dbReference type="ARBA" id="ARBA00022448"/>
    </source>
</evidence>